<dbReference type="Gene3D" id="1.10.10.200">
    <property type="match status" value="1"/>
</dbReference>
<gene>
    <name evidence="9" type="ORF">A2864_01190</name>
</gene>
<evidence type="ECO:0000259" key="7">
    <source>
        <dbReference type="Pfam" id="PF01709"/>
    </source>
</evidence>
<evidence type="ECO:0000256" key="6">
    <source>
        <dbReference type="HAMAP-Rule" id="MF_00693"/>
    </source>
</evidence>
<evidence type="ECO:0000256" key="4">
    <source>
        <dbReference type="ARBA" id="ARBA00023125"/>
    </source>
</evidence>
<organism evidence="9 10">
    <name type="scientific">Candidatus Woykebacteria bacterium RIFCSPHIGHO2_01_FULL_39_12</name>
    <dbReference type="NCBI Taxonomy" id="1802599"/>
    <lineage>
        <taxon>Bacteria</taxon>
        <taxon>Candidatus Woykeibacteriota</taxon>
    </lineage>
</organism>
<dbReference type="InterPro" id="IPR049083">
    <property type="entry name" value="TACO1_YebC_N"/>
</dbReference>
<feature type="domain" description="TACO1/YebC-like second and third" evidence="7">
    <location>
        <begin position="84"/>
        <end position="239"/>
    </location>
</feature>
<dbReference type="NCBIfam" id="NF009044">
    <property type="entry name" value="PRK12378.1"/>
    <property type="match status" value="1"/>
</dbReference>
<dbReference type="Pfam" id="PF01709">
    <property type="entry name" value="Transcrip_reg"/>
    <property type="match status" value="1"/>
</dbReference>
<dbReference type="InterPro" id="IPR026564">
    <property type="entry name" value="Transcrip_reg_TACO1-like_dom3"/>
</dbReference>
<protein>
    <recommendedName>
        <fullName evidence="6">Probable transcriptional regulatory protein A2864_01190</fullName>
    </recommendedName>
</protein>
<name>A0A1G1WGX2_9BACT</name>
<keyword evidence="2 6" id="KW-0963">Cytoplasm</keyword>
<dbReference type="NCBIfam" id="NF001030">
    <property type="entry name" value="PRK00110.1"/>
    <property type="match status" value="1"/>
</dbReference>
<dbReference type="InterPro" id="IPR017856">
    <property type="entry name" value="Integrase-like_N"/>
</dbReference>
<dbReference type="Pfam" id="PF20772">
    <property type="entry name" value="TACO1_YebC_N"/>
    <property type="match status" value="1"/>
</dbReference>
<evidence type="ECO:0000256" key="2">
    <source>
        <dbReference type="ARBA" id="ARBA00022490"/>
    </source>
</evidence>
<dbReference type="InterPro" id="IPR048300">
    <property type="entry name" value="TACO1_YebC-like_2nd/3rd_dom"/>
</dbReference>
<dbReference type="GO" id="GO:0005829">
    <property type="term" value="C:cytosol"/>
    <property type="evidence" value="ECO:0007669"/>
    <property type="project" value="TreeGrafter"/>
</dbReference>
<comment type="similarity">
    <text evidence="1 6">Belongs to the TACO1 family.</text>
</comment>
<accession>A0A1G1WGX2</accession>
<dbReference type="HAMAP" id="MF_00693">
    <property type="entry name" value="Transcrip_reg_TACO1"/>
    <property type="match status" value="1"/>
</dbReference>
<dbReference type="NCBIfam" id="TIGR01033">
    <property type="entry name" value="YebC/PmpR family DNA-binding transcriptional regulator"/>
    <property type="match status" value="1"/>
</dbReference>
<dbReference type="FunFam" id="1.10.10.200:FF:000002">
    <property type="entry name" value="Probable transcriptional regulatory protein CLM62_37755"/>
    <property type="match status" value="1"/>
</dbReference>
<dbReference type="InterPro" id="IPR002876">
    <property type="entry name" value="Transcrip_reg_TACO1-like"/>
</dbReference>
<dbReference type="InterPro" id="IPR029072">
    <property type="entry name" value="YebC-like"/>
</dbReference>
<evidence type="ECO:0000313" key="10">
    <source>
        <dbReference type="Proteomes" id="UP000177900"/>
    </source>
</evidence>
<dbReference type="GO" id="GO:0006355">
    <property type="term" value="P:regulation of DNA-templated transcription"/>
    <property type="evidence" value="ECO:0007669"/>
    <property type="project" value="UniProtKB-UniRule"/>
</dbReference>
<proteinExistence type="inferred from homology"/>
<reference evidence="9 10" key="1">
    <citation type="journal article" date="2016" name="Nat. Commun.">
        <title>Thousands of microbial genomes shed light on interconnected biogeochemical processes in an aquifer system.</title>
        <authorList>
            <person name="Anantharaman K."/>
            <person name="Brown C.T."/>
            <person name="Hug L.A."/>
            <person name="Sharon I."/>
            <person name="Castelle C.J."/>
            <person name="Probst A.J."/>
            <person name="Thomas B.C."/>
            <person name="Singh A."/>
            <person name="Wilkins M.J."/>
            <person name="Karaoz U."/>
            <person name="Brodie E.L."/>
            <person name="Williams K.H."/>
            <person name="Hubbard S.S."/>
            <person name="Banfield J.F."/>
        </authorList>
    </citation>
    <scope>NUCLEOTIDE SEQUENCE [LARGE SCALE GENOMIC DNA]</scope>
</reference>
<dbReference type="PANTHER" id="PTHR12532:SF6">
    <property type="entry name" value="TRANSCRIPTIONAL REGULATORY PROTEIN YEBC-RELATED"/>
    <property type="match status" value="1"/>
</dbReference>
<comment type="subcellular location">
    <subcellularLocation>
        <location evidence="6">Cytoplasm</location>
    </subcellularLocation>
</comment>
<keyword evidence="4 6" id="KW-0238">DNA-binding</keyword>
<dbReference type="GO" id="GO:0003677">
    <property type="term" value="F:DNA binding"/>
    <property type="evidence" value="ECO:0007669"/>
    <property type="project" value="UniProtKB-UniRule"/>
</dbReference>
<keyword evidence="3 6" id="KW-0805">Transcription regulation</keyword>
<dbReference type="AlphaFoldDB" id="A0A1G1WGX2"/>
<evidence type="ECO:0000256" key="3">
    <source>
        <dbReference type="ARBA" id="ARBA00023015"/>
    </source>
</evidence>
<evidence type="ECO:0000256" key="1">
    <source>
        <dbReference type="ARBA" id="ARBA00008724"/>
    </source>
</evidence>
<dbReference type="PANTHER" id="PTHR12532">
    <property type="entry name" value="TRANSLATIONAL ACTIVATOR OF CYTOCHROME C OXIDASE 1"/>
    <property type="match status" value="1"/>
</dbReference>
<dbReference type="EMBL" id="MHCV01000044">
    <property type="protein sequence ID" value="OGY26955.1"/>
    <property type="molecule type" value="Genomic_DNA"/>
</dbReference>
<comment type="caution">
    <text evidence="9">The sequence shown here is derived from an EMBL/GenBank/DDBJ whole genome shotgun (WGS) entry which is preliminary data.</text>
</comment>
<evidence type="ECO:0000256" key="5">
    <source>
        <dbReference type="ARBA" id="ARBA00023163"/>
    </source>
</evidence>
<keyword evidence="5 6" id="KW-0804">Transcription</keyword>
<dbReference type="Proteomes" id="UP000177900">
    <property type="component" value="Unassembled WGS sequence"/>
</dbReference>
<feature type="domain" description="TACO1/YebC-like N-terminal" evidence="8">
    <location>
        <begin position="5"/>
        <end position="75"/>
    </location>
</feature>
<dbReference type="Gene3D" id="3.30.70.980">
    <property type="match status" value="2"/>
</dbReference>
<evidence type="ECO:0000313" key="9">
    <source>
        <dbReference type="EMBL" id="OGY26955.1"/>
    </source>
</evidence>
<evidence type="ECO:0000259" key="8">
    <source>
        <dbReference type="Pfam" id="PF20772"/>
    </source>
</evidence>
<sequence length="251" mass="27535">MSGHSKWSQIKRQKGVADSKRGQIFTKLANAIIVAARSGGTNPDTNFRLRLSIEEARKNNMPKENIERAIKKAAGGGEGGSILETTYEGYGPGGVAVIIEAVTDNKMRTTQEIRSVLERSGGSLAGPGSVIWMFERVGQLEVPLEDTLDPDHVLLAAAEVGGDDVDVEDNIALVYTKPELMEAVKEGLEGHHLKVQNWELTARPNRIIKVTDEKTAVSVIYLVRKLEDLQDVQKVYSNFDIPDEILQKSSI</sequence>
<dbReference type="SUPFAM" id="SSF75625">
    <property type="entry name" value="YebC-like"/>
    <property type="match status" value="1"/>
</dbReference>